<evidence type="ECO:0000313" key="1">
    <source>
        <dbReference type="EMBL" id="AKB33496.1"/>
    </source>
</evidence>
<protein>
    <submittedName>
        <fullName evidence="1">Uncharacterized protein</fullName>
    </submittedName>
</protein>
<dbReference type="KEGG" id="msz:MSSIH_2806"/>
<dbReference type="RefSeq" id="WP_048173400.1">
    <property type="nucleotide sequence ID" value="NZ_CP009507.1"/>
</dbReference>
<name>A0A0E3LBB8_9EURY</name>
<gene>
    <name evidence="1" type="ORF">MSSIH_2806</name>
</gene>
<evidence type="ECO:0000313" key="2">
    <source>
        <dbReference type="Proteomes" id="UP000033092"/>
    </source>
</evidence>
<dbReference type="AlphaFoldDB" id="A0A0E3LBB8"/>
<dbReference type="EMBL" id="CP009507">
    <property type="protein sequence ID" value="AKB33496.1"/>
    <property type="molecule type" value="Genomic_DNA"/>
</dbReference>
<reference evidence="1 2" key="1">
    <citation type="submission" date="2014-07" db="EMBL/GenBank/DDBJ databases">
        <title>Methanogenic archaea and the global carbon cycle.</title>
        <authorList>
            <person name="Henriksen J.R."/>
            <person name="Luke J."/>
            <person name="Reinhart S."/>
            <person name="Benedict M.N."/>
            <person name="Youngblut N.D."/>
            <person name="Metcalf M.E."/>
            <person name="Whitaker R.J."/>
            <person name="Metcalf W.W."/>
        </authorList>
    </citation>
    <scope>NUCLEOTIDE SEQUENCE [LARGE SCALE GENOMIC DNA]</scope>
    <source>
        <strain evidence="1 2">HI350</strain>
    </source>
</reference>
<organism evidence="1 2">
    <name type="scientific">Methanosarcina siciliae HI350</name>
    <dbReference type="NCBI Taxonomy" id="1434119"/>
    <lineage>
        <taxon>Archaea</taxon>
        <taxon>Methanobacteriati</taxon>
        <taxon>Methanobacteriota</taxon>
        <taxon>Stenosarchaea group</taxon>
        <taxon>Methanomicrobia</taxon>
        <taxon>Methanosarcinales</taxon>
        <taxon>Methanosarcinaceae</taxon>
        <taxon>Methanosarcina</taxon>
    </lineage>
</organism>
<dbReference type="GeneID" id="24861741"/>
<sequence length="84" mass="9098">MSVKIEWKIFTAETQSDGTWKSNSPSLAELLNVIASPAKIKGPTQDLEYSMAQLAVKGLPYFKITEVTSENARASGNEIGPLQA</sequence>
<dbReference type="GeneID" id="41606951"/>
<dbReference type="PATRIC" id="fig|1434119.4.peg.3671"/>
<accession>A0A0E3LBB8</accession>
<dbReference type="HOGENOM" id="CLU_175253_0_0_2"/>
<proteinExistence type="predicted"/>
<dbReference type="Proteomes" id="UP000033092">
    <property type="component" value="Chromosome"/>
</dbReference>